<dbReference type="InterPro" id="IPR036388">
    <property type="entry name" value="WH-like_DNA-bd_sf"/>
</dbReference>
<keyword evidence="2" id="KW-0805">Transcription regulation</keyword>
<dbReference type="InterPro" id="IPR005119">
    <property type="entry name" value="LysR_subst-bd"/>
</dbReference>
<evidence type="ECO:0000256" key="1">
    <source>
        <dbReference type="ARBA" id="ARBA00009437"/>
    </source>
</evidence>
<evidence type="ECO:0000256" key="3">
    <source>
        <dbReference type="ARBA" id="ARBA00023125"/>
    </source>
</evidence>
<dbReference type="GO" id="GO:0003700">
    <property type="term" value="F:DNA-binding transcription factor activity"/>
    <property type="evidence" value="ECO:0007669"/>
    <property type="project" value="InterPro"/>
</dbReference>
<dbReference type="GO" id="GO:0003677">
    <property type="term" value="F:DNA binding"/>
    <property type="evidence" value="ECO:0007669"/>
    <property type="project" value="UniProtKB-KW"/>
</dbReference>
<keyword evidence="4" id="KW-0804">Transcription</keyword>
<dbReference type="InterPro" id="IPR036390">
    <property type="entry name" value="WH_DNA-bd_sf"/>
</dbReference>
<feature type="domain" description="HTH lysR-type" evidence="5">
    <location>
        <begin position="1"/>
        <end position="59"/>
    </location>
</feature>
<dbReference type="PROSITE" id="PS50931">
    <property type="entry name" value="HTH_LYSR"/>
    <property type="match status" value="1"/>
</dbReference>
<name>A0A3N1KTL4_9PROT</name>
<dbReference type="SUPFAM" id="SSF46785">
    <property type="entry name" value="Winged helix' DNA-binding domain"/>
    <property type="match status" value="1"/>
</dbReference>
<dbReference type="SUPFAM" id="SSF53850">
    <property type="entry name" value="Periplasmic binding protein-like II"/>
    <property type="match status" value="1"/>
</dbReference>
<reference evidence="6 7" key="1">
    <citation type="submission" date="2018-11" db="EMBL/GenBank/DDBJ databases">
        <title>Genomic Encyclopedia of Type Strains, Phase IV (KMG-IV): sequencing the most valuable type-strain genomes for metagenomic binning, comparative biology and taxonomic classification.</title>
        <authorList>
            <person name="Goeker M."/>
        </authorList>
    </citation>
    <scope>NUCLEOTIDE SEQUENCE [LARGE SCALE GENOMIC DNA]</scope>
    <source>
        <strain evidence="6 7">DSM 5900</strain>
    </source>
</reference>
<evidence type="ECO:0000313" key="7">
    <source>
        <dbReference type="Proteomes" id="UP000278222"/>
    </source>
</evidence>
<sequence length="305" mass="33441">MELRHLRYLVAVAEEGSLKRAAEKRLHTAQPSLSRQLRDLELEVGTDLLKRSSRGVELTPAGQAFIEHARLSLYQAGEAVAAARRVVRPTKTSFSVGFLTGQEVEWLPHVTNVLSGQLKNIDFRVSSDFSPDVAQAVKLGEIDLGFSRIEPQPDVIYKVIAHEPIVVILPSDHPLAGKPEIDPGELDPETFIGYSDTPHVLRGIVEKYLGDRGVRVSPTHFLDGFATGISLVASTRGVTLLPAYVEPLLPWSVVSRPLSGKPPVIEIAAGYRADNPSPVLHSFLEKIDELIASHAATPRLMRPQR</sequence>
<dbReference type="PANTHER" id="PTHR30346:SF0">
    <property type="entry name" value="HCA OPERON TRANSCRIPTIONAL ACTIVATOR HCAR"/>
    <property type="match status" value="1"/>
</dbReference>
<proteinExistence type="inferred from homology"/>
<dbReference type="RefSeq" id="WP_123691432.1">
    <property type="nucleotide sequence ID" value="NZ_RJKX01000015.1"/>
</dbReference>
<dbReference type="AlphaFoldDB" id="A0A3N1KTL4"/>
<keyword evidence="7" id="KW-1185">Reference proteome</keyword>
<dbReference type="OrthoDB" id="5297263at2"/>
<gene>
    <name evidence="6" type="ORF">EDC65_3273</name>
</gene>
<dbReference type="FunFam" id="1.10.10.10:FF:000001">
    <property type="entry name" value="LysR family transcriptional regulator"/>
    <property type="match status" value="1"/>
</dbReference>
<evidence type="ECO:0000259" key="5">
    <source>
        <dbReference type="PROSITE" id="PS50931"/>
    </source>
</evidence>
<dbReference type="PANTHER" id="PTHR30346">
    <property type="entry name" value="TRANSCRIPTIONAL DUAL REGULATOR HCAR-RELATED"/>
    <property type="match status" value="1"/>
</dbReference>
<dbReference type="Pfam" id="PF00126">
    <property type="entry name" value="HTH_1"/>
    <property type="match status" value="1"/>
</dbReference>
<comment type="caution">
    <text evidence="6">The sequence shown here is derived from an EMBL/GenBank/DDBJ whole genome shotgun (WGS) entry which is preliminary data.</text>
</comment>
<evidence type="ECO:0000256" key="2">
    <source>
        <dbReference type="ARBA" id="ARBA00023015"/>
    </source>
</evidence>
<comment type="similarity">
    <text evidence="1">Belongs to the LysR transcriptional regulatory family.</text>
</comment>
<dbReference type="GO" id="GO:0032993">
    <property type="term" value="C:protein-DNA complex"/>
    <property type="evidence" value="ECO:0007669"/>
    <property type="project" value="TreeGrafter"/>
</dbReference>
<evidence type="ECO:0000256" key="4">
    <source>
        <dbReference type="ARBA" id="ARBA00023163"/>
    </source>
</evidence>
<dbReference type="Gene3D" id="3.40.190.10">
    <property type="entry name" value="Periplasmic binding protein-like II"/>
    <property type="match status" value="2"/>
</dbReference>
<dbReference type="Proteomes" id="UP000278222">
    <property type="component" value="Unassembled WGS sequence"/>
</dbReference>
<evidence type="ECO:0000313" key="6">
    <source>
        <dbReference type="EMBL" id="ROP83931.1"/>
    </source>
</evidence>
<dbReference type="InterPro" id="IPR000847">
    <property type="entry name" value="LysR_HTH_N"/>
</dbReference>
<dbReference type="Pfam" id="PF03466">
    <property type="entry name" value="LysR_substrate"/>
    <property type="match status" value="1"/>
</dbReference>
<organism evidence="6 7">
    <name type="scientific">Stella humosa</name>
    <dbReference type="NCBI Taxonomy" id="94"/>
    <lineage>
        <taxon>Bacteria</taxon>
        <taxon>Pseudomonadati</taxon>
        <taxon>Pseudomonadota</taxon>
        <taxon>Alphaproteobacteria</taxon>
        <taxon>Rhodospirillales</taxon>
        <taxon>Stellaceae</taxon>
        <taxon>Stella</taxon>
    </lineage>
</organism>
<dbReference type="EMBL" id="RJKX01000015">
    <property type="protein sequence ID" value="ROP83931.1"/>
    <property type="molecule type" value="Genomic_DNA"/>
</dbReference>
<dbReference type="Gene3D" id="1.10.10.10">
    <property type="entry name" value="Winged helix-like DNA-binding domain superfamily/Winged helix DNA-binding domain"/>
    <property type="match status" value="1"/>
</dbReference>
<keyword evidence="3" id="KW-0238">DNA-binding</keyword>
<accession>A0A3N1KTL4</accession>
<protein>
    <submittedName>
        <fullName evidence="6">LysR family hca operon transcriptional activator</fullName>
    </submittedName>
</protein>